<protein>
    <recommendedName>
        <fullName evidence="1">Protein kinase domain-containing protein</fullName>
    </recommendedName>
</protein>
<sequence length="299" mass="33008">MPNPGPLPCKYRTGKTLGKGSVGLVREAVHVDTGGHFACKIICKERMRDRQSSVKNEIDILKRLGRAHANVVHFHEAFHSIHNVYIILDLCADGDLFQLITEEGPRDEKYTATITRFLFDALQYIHSLDIVHRDIKPENILFRNKADVSSVVISDFGLGRVLHDDSAALVHICGTPGYMAPEIHAAVGYGKPVDIWALAMTAIFVLQGDIVSHTAATSSEGGGEEAHPRAHDVDPADVGLSLMGDDFLRFCLEENPHMRPDAGEALGHPWLLGPGALRYYASDDWSSLELMYPSDDEWC</sequence>
<dbReference type="SMART" id="SM00220">
    <property type="entry name" value="S_TKc"/>
    <property type="match status" value="1"/>
</dbReference>
<evidence type="ECO:0000313" key="3">
    <source>
        <dbReference type="Proteomes" id="UP000053257"/>
    </source>
</evidence>
<dbReference type="InterPro" id="IPR011009">
    <property type="entry name" value="Kinase-like_dom_sf"/>
</dbReference>
<dbReference type="OrthoDB" id="40902at2759"/>
<dbReference type="InterPro" id="IPR000719">
    <property type="entry name" value="Prot_kinase_dom"/>
</dbReference>
<gene>
    <name evidence="2" type="ORF">PHLGIDRAFT_117831</name>
</gene>
<name>A0A0C3S8W7_PHLG1</name>
<dbReference type="PROSITE" id="PS00108">
    <property type="entry name" value="PROTEIN_KINASE_ST"/>
    <property type="match status" value="1"/>
</dbReference>
<reference evidence="2 3" key="1">
    <citation type="journal article" date="2014" name="PLoS Genet.">
        <title>Analysis of the Phlebiopsis gigantea genome, transcriptome and secretome provides insight into its pioneer colonization strategies of wood.</title>
        <authorList>
            <person name="Hori C."/>
            <person name="Ishida T."/>
            <person name="Igarashi K."/>
            <person name="Samejima M."/>
            <person name="Suzuki H."/>
            <person name="Master E."/>
            <person name="Ferreira P."/>
            <person name="Ruiz-Duenas F.J."/>
            <person name="Held B."/>
            <person name="Canessa P."/>
            <person name="Larrondo L.F."/>
            <person name="Schmoll M."/>
            <person name="Druzhinina I.S."/>
            <person name="Kubicek C.P."/>
            <person name="Gaskell J.A."/>
            <person name="Kersten P."/>
            <person name="St John F."/>
            <person name="Glasner J."/>
            <person name="Sabat G."/>
            <person name="Splinter BonDurant S."/>
            <person name="Syed K."/>
            <person name="Yadav J."/>
            <person name="Mgbeahuruike A.C."/>
            <person name="Kovalchuk A."/>
            <person name="Asiegbu F.O."/>
            <person name="Lackner G."/>
            <person name="Hoffmeister D."/>
            <person name="Rencoret J."/>
            <person name="Gutierrez A."/>
            <person name="Sun H."/>
            <person name="Lindquist E."/>
            <person name="Barry K."/>
            <person name="Riley R."/>
            <person name="Grigoriev I.V."/>
            <person name="Henrissat B."/>
            <person name="Kues U."/>
            <person name="Berka R.M."/>
            <person name="Martinez A.T."/>
            <person name="Covert S.F."/>
            <person name="Blanchette R.A."/>
            <person name="Cullen D."/>
        </authorList>
    </citation>
    <scope>NUCLEOTIDE SEQUENCE [LARGE SCALE GENOMIC DNA]</scope>
    <source>
        <strain evidence="2 3">11061_1 CR5-6</strain>
    </source>
</reference>
<accession>A0A0C3S8W7</accession>
<organism evidence="2 3">
    <name type="scientific">Phlebiopsis gigantea (strain 11061_1 CR5-6)</name>
    <name type="common">White-rot fungus</name>
    <name type="synonym">Peniophora gigantea</name>
    <dbReference type="NCBI Taxonomy" id="745531"/>
    <lineage>
        <taxon>Eukaryota</taxon>
        <taxon>Fungi</taxon>
        <taxon>Dikarya</taxon>
        <taxon>Basidiomycota</taxon>
        <taxon>Agaricomycotina</taxon>
        <taxon>Agaricomycetes</taxon>
        <taxon>Polyporales</taxon>
        <taxon>Phanerochaetaceae</taxon>
        <taxon>Phlebiopsis</taxon>
    </lineage>
</organism>
<dbReference type="GO" id="GO:0005524">
    <property type="term" value="F:ATP binding"/>
    <property type="evidence" value="ECO:0007669"/>
    <property type="project" value="InterPro"/>
</dbReference>
<dbReference type="STRING" id="745531.A0A0C3S8W7"/>
<dbReference type="Pfam" id="PF00069">
    <property type="entry name" value="Pkinase"/>
    <property type="match status" value="1"/>
</dbReference>
<dbReference type="PANTHER" id="PTHR24347">
    <property type="entry name" value="SERINE/THREONINE-PROTEIN KINASE"/>
    <property type="match status" value="1"/>
</dbReference>
<dbReference type="Proteomes" id="UP000053257">
    <property type="component" value="Unassembled WGS sequence"/>
</dbReference>
<feature type="domain" description="Protein kinase" evidence="1">
    <location>
        <begin position="11"/>
        <end position="271"/>
    </location>
</feature>
<dbReference type="AlphaFoldDB" id="A0A0C3S8W7"/>
<evidence type="ECO:0000313" key="2">
    <source>
        <dbReference type="EMBL" id="KIP07767.1"/>
    </source>
</evidence>
<dbReference type="SUPFAM" id="SSF56112">
    <property type="entry name" value="Protein kinase-like (PK-like)"/>
    <property type="match status" value="1"/>
</dbReference>
<dbReference type="PROSITE" id="PS50011">
    <property type="entry name" value="PROTEIN_KINASE_DOM"/>
    <property type="match status" value="1"/>
</dbReference>
<dbReference type="EMBL" id="KN840491">
    <property type="protein sequence ID" value="KIP07767.1"/>
    <property type="molecule type" value="Genomic_DNA"/>
</dbReference>
<proteinExistence type="predicted"/>
<dbReference type="Gene3D" id="1.10.510.10">
    <property type="entry name" value="Transferase(Phosphotransferase) domain 1"/>
    <property type="match status" value="1"/>
</dbReference>
<dbReference type="GO" id="GO:0004672">
    <property type="term" value="F:protein kinase activity"/>
    <property type="evidence" value="ECO:0007669"/>
    <property type="project" value="InterPro"/>
</dbReference>
<dbReference type="HOGENOM" id="CLU_000288_63_0_1"/>
<dbReference type="Gene3D" id="3.30.200.20">
    <property type="entry name" value="Phosphorylase Kinase, domain 1"/>
    <property type="match status" value="1"/>
</dbReference>
<evidence type="ECO:0000259" key="1">
    <source>
        <dbReference type="PROSITE" id="PS50011"/>
    </source>
</evidence>
<dbReference type="InterPro" id="IPR008271">
    <property type="entry name" value="Ser/Thr_kinase_AS"/>
</dbReference>
<keyword evidence="3" id="KW-1185">Reference proteome</keyword>